<gene>
    <name evidence="1" type="ORF">ETAA1_54150</name>
</gene>
<sequence>MVRALGIVGLLVFAATVHRAVADEPKAGEAAPADPTAQLLAKLRQPLALAPADELQLPEFAAQVEKVTGIPVSINRDAFRGDNSRPEEITVRVAGARKLAGTVVLRAALGGEGLTYLVRRDHVEIVPTAFALRESRQPVKTDANGDPVAAYPLVSAVVKNVPLNAALDDLAADHDLTVILSPQAGDQKAAFVSARLLNVPADKAVELLALQADLRVVKRGPAFLVTTKDHAEGLFNERMDRLRQQAELENQRRPVGGCFIGQPGLGVCGFGGCNGNLGIAGGQPGQPPAPPGGGLTGFGGLGMIGVGGKIGFGGEYGI</sequence>
<dbReference type="RefSeq" id="WP_145243663.1">
    <property type="nucleotide sequence ID" value="NZ_CP036273.1"/>
</dbReference>
<dbReference type="AlphaFoldDB" id="A0A517Y0X2"/>
<dbReference type="KEGG" id="uli:ETAA1_54150"/>
<keyword evidence="2" id="KW-1185">Reference proteome</keyword>
<dbReference type="OrthoDB" id="9965973at2"/>
<name>A0A517Y0X2_9BACT</name>
<dbReference type="Proteomes" id="UP000319576">
    <property type="component" value="Chromosome"/>
</dbReference>
<organism evidence="1 2">
    <name type="scientific">Urbifossiella limnaea</name>
    <dbReference type="NCBI Taxonomy" id="2528023"/>
    <lineage>
        <taxon>Bacteria</taxon>
        <taxon>Pseudomonadati</taxon>
        <taxon>Planctomycetota</taxon>
        <taxon>Planctomycetia</taxon>
        <taxon>Gemmatales</taxon>
        <taxon>Gemmataceae</taxon>
        <taxon>Urbifossiella</taxon>
    </lineage>
</organism>
<reference evidence="1 2" key="1">
    <citation type="submission" date="2019-02" db="EMBL/GenBank/DDBJ databases">
        <title>Deep-cultivation of Planctomycetes and their phenomic and genomic characterization uncovers novel biology.</title>
        <authorList>
            <person name="Wiegand S."/>
            <person name="Jogler M."/>
            <person name="Boedeker C."/>
            <person name="Pinto D."/>
            <person name="Vollmers J."/>
            <person name="Rivas-Marin E."/>
            <person name="Kohn T."/>
            <person name="Peeters S.H."/>
            <person name="Heuer A."/>
            <person name="Rast P."/>
            <person name="Oberbeckmann S."/>
            <person name="Bunk B."/>
            <person name="Jeske O."/>
            <person name="Meyerdierks A."/>
            <person name="Storesund J.E."/>
            <person name="Kallscheuer N."/>
            <person name="Luecker S."/>
            <person name="Lage O.M."/>
            <person name="Pohl T."/>
            <person name="Merkel B.J."/>
            <person name="Hornburger P."/>
            <person name="Mueller R.-W."/>
            <person name="Bruemmer F."/>
            <person name="Labrenz M."/>
            <person name="Spormann A.M."/>
            <person name="Op den Camp H."/>
            <person name="Overmann J."/>
            <person name="Amann R."/>
            <person name="Jetten M.S.M."/>
            <person name="Mascher T."/>
            <person name="Medema M.H."/>
            <person name="Devos D.P."/>
            <person name="Kaster A.-K."/>
            <person name="Ovreas L."/>
            <person name="Rohde M."/>
            <person name="Galperin M.Y."/>
            <person name="Jogler C."/>
        </authorList>
    </citation>
    <scope>NUCLEOTIDE SEQUENCE [LARGE SCALE GENOMIC DNA]</scope>
    <source>
        <strain evidence="1 2">ETA_A1</strain>
    </source>
</reference>
<evidence type="ECO:0000313" key="2">
    <source>
        <dbReference type="Proteomes" id="UP000319576"/>
    </source>
</evidence>
<dbReference type="EMBL" id="CP036273">
    <property type="protein sequence ID" value="QDU23415.1"/>
    <property type="molecule type" value="Genomic_DNA"/>
</dbReference>
<proteinExistence type="predicted"/>
<protein>
    <submittedName>
        <fullName evidence="1">Uncharacterized protein</fullName>
    </submittedName>
</protein>
<evidence type="ECO:0000313" key="1">
    <source>
        <dbReference type="EMBL" id="QDU23415.1"/>
    </source>
</evidence>
<accession>A0A517Y0X2</accession>